<keyword evidence="2" id="KW-1185">Reference proteome</keyword>
<dbReference type="RefSeq" id="WP_307151039.1">
    <property type="nucleotide sequence ID" value="NZ_JAUSTU010000013.1"/>
</dbReference>
<name>A0ABT9V6F1_9BACL</name>
<evidence type="ECO:0000313" key="2">
    <source>
        <dbReference type="Proteomes" id="UP001231362"/>
    </source>
</evidence>
<proteinExistence type="predicted"/>
<gene>
    <name evidence="1" type="ORF">J2S07_002851</name>
</gene>
<dbReference type="EMBL" id="JAUSTU010000013">
    <property type="protein sequence ID" value="MDQ0156530.1"/>
    <property type="molecule type" value="Genomic_DNA"/>
</dbReference>
<protein>
    <submittedName>
        <fullName evidence="1">Uncharacterized protein</fullName>
    </submittedName>
</protein>
<evidence type="ECO:0000313" key="1">
    <source>
        <dbReference type="EMBL" id="MDQ0156530.1"/>
    </source>
</evidence>
<sequence>MNLDQIDAGEITEIYNYIDRMLTNLQFELRSEGTYQTKQIFLQLGGLCNEFNRVIKNAEF</sequence>
<organism evidence="1 2">
    <name type="scientific">Anoxybacillus andreesenii</name>
    <dbReference type="NCBI Taxonomy" id="1325932"/>
    <lineage>
        <taxon>Bacteria</taxon>
        <taxon>Bacillati</taxon>
        <taxon>Bacillota</taxon>
        <taxon>Bacilli</taxon>
        <taxon>Bacillales</taxon>
        <taxon>Anoxybacillaceae</taxon>
        <taxon>Anoxybacillus</taxon>
    </lineage>
</organism>
<dbReference type="Proteomes" id="UP001231362">
    <property type="component" value="Unassembled WGS sequence"/>
</dbReference>
<comment type="caution">
    <text evidence="1">The sequence shown here is derived from an EMBL/GenBank/DDBJ whole genome shotgun (WGS) entry which is preliminary data.</text>
</comment>
<accession>A0ABT9V6F1</accession>
<reference evidence="1 2" key="1">
    <citation type="submission" date="2023-07" db="EMBL/GenBank/DDBJ databases">
        <title>Genomic Encyclopedia of Type Strains, Phase IV (KMG-IV): sequencing the most valuable type-strain genomes for metagenomic binning, comparative biology and taxonomic classification.</title>
        <authorList>
            <person name="Goeker M."/>
        </authorList>
    </citation>
    <scope>NUCLEOTIDE SEQUENCE [LARGE SCALE GENOMIC DNA]</scope>
    <source>
        <strain evidence="1 2">DSM 23948</strain>
    </source>
</reference>